<comment type="caution">
    <text evidence="1">The sequence shown here is derived from an EMBL/GenBank/DDBJ whole genome shotgun (WGS) entry which is preliminary data.</text>
</comment>
<name>A0ABU7BQI2_9TELE</name>
<keyword evidence="2" id="KW-1185">Reference proteome</keyword>
<evidence type="ECO:0000313" key="1">
    <source>
        <dbReference type="EMBL" id="MED6252619.1"/>
    </source>
</evidence>
<accession>A0ABU7BQI2</accession>
<gene>
    <name evidence="1" type="ORF">ATANTOWER_014244</name>
</gene>
<sequence>MRQKHTEGFLLQRWLQSSSRYAWLTKRSKFPVYFVWTTTGWQLPDSTIPRTSSSEPCPPSTNCSTTNRLLVSRAYLLWSHLCAAPFSLPPPGGSFFISIDAPVPVSLLLLLSCK</sequence>
<evidence type="ECO:0000313" key="2">
    <source>
        <dbReference type="Proteomes" id="UP001345963"/>
    </source>
</evidence>
<proteinExistence type="predicted"/>
<reference evidence="1 2" key="1">
    <citation type="submission" date="2021-07" db="EMBL/GenBank/DDBJ databases">
        <authorList>
            <person name="Palmer J.M."/>
        </authorList>
    </citation>
    <scope>NUCLEOTIDE SEQUENCE [LARGE SCALE GENOMIC DNA]</scope>
    <source>
        <strain evidence="1 2">AT_MEX2019</strain>
        <tissue evidence="1">Muscle</tissue>
    </source>
</reference>
<protein>
    <submittedName>
        <fullName evidence="1">Uncharacterized protein</fullName>
    </submittedName>
</protein>
<dbReference type="Proteomes" id="UP001345963">
    <property type="component" value="Unassembled WGS sequence"/>
</dbReference>
<dbReference type="EMBL" id="JAHUTI010061982">
    <property type="protein sequence ID" value="MED6252619.1"/>
    <property type="molecule type" value="Genomic_DNA"/>
</dbReference>
<organism evidence="1 2">
    <name type="scientific">Ataeniobius toweri</name>
    <dbReference type="NCBI Taxonomy" id="208326"/>
    <lineage>
        <taxon>Eukaryota</taxon>
        <taxon>Metazoa</taxon>
        <taxon>Chordata</taxon>
        <taxon>Craniata</taxon>
        <taxon>Vertebrata</taxon>
        <taxon>Euteleostomi</taxon>
        <taxon>Actinopterygii</taxon>
        <taxon>Neopterygii</taxon>
        <taxon>Teleostei</taxon>
        <taxon>Neoteleostei</taxon>
        <taxon>Acanthomorphata</taxon>
        <taxon>Ovalentaria</taxon>
        <taxon>Atherinomorphae</taxon>
        <taxon>Cyprinodontiformes</taxon>
        <taxon>Goodeidae</taxon>
        <taxon>Ataeniobius</taxon>
    </lineage>
</organism>